<evidence type="ECO:0000256" key="1">
    <source>
        <dbReference type="SAM" id="MobiDB-lite"/>
    </source>
</evidence>
<feature type="region of interest" description="Disordered" evidence="1">
    <location>
        <begin position="359"/>
        <end position="386"/>
    </location>
</feature>
<comment type="caution">
    <text evidence="2">The sequence shown here is derived from an EMBL/GenBank/DDBJ whole genome shotgun (WGS) entry which is preliminary data.</text>
</comment>
<feature type="region of interest" description="Disordered" evidence="1">
    <location>
        <begin position="95"/>
        <end position="116"/>
    </location>
</feature>
<organism evidence="2 3">
    <name type="scientific">Colletotrichum sojae</name>
    <dbReference type="NCBI Taxonomy" id="2175907"/>
    <lineage>
        <taxon>Eukaryota</taxon>
        <taxon>Fungi</taxon>
        <taxon>Dikarya</taxon>
        <taxon>Ascomycota</taxon>
        <taxon>Pezizomycotina</taxon>
        <taxon>Sordariomycetes</taxon>
        <taxon>Hypocreomycetidae</taxon>
        <taxon>Glomerellales</taxon>
        <taxon>Glomerellaceae</taxon>
        <taxon>Colletotrichum</taxon>
        <taxon>Colletotrichum orchidearum species complex</taxon>
    </lineage>
</organism>
<reference evidence="2 3" key="1">
    <citation type="journal article" date="2020" name="Phytopathology">
        <title>Genome Sequence Resources of Colletotrichum truncatum, C. plurivorum, C. musicola, and C. sojae: Four Species Pathogenic to Soybean (Glycine max).</title>
        <authorList>
            <person name="Rogerio F."/>
            <person name="Boufleur T.R."/>
            <person name="Ciampi-Guillardi M."/>
            <person name="Sukno S.A."/>
            <person name="Thon M.R."/>
            <person name="Massola Junior N.S."/>
            <person name="Baroncelli R."/>
        </authorList>
    </citation>
    <scope>NUCLEOTIDE SEQUENCE [LARGE SCALE GENOMIC DNA]</scope>
    <source>
        <strain evidence="2 3">LFN0009</strain>
    </source>
</reference>
<name>A0A8H6MQT2_9PEZI</name>
<gene>
    <name evidence="2" type="ORF">CSOJ01_09920</name>
</gene>
<dbReference type="EMBL" id="WIGN01000198">
    <property type="protein sequence ID" value="KAF6804826.1"/>
    <property type="molecule type" value="Genomic_DNA"/>
</dbReference>
<protein>
    <submittedName>
        <fullName evidence="2">Uncharacterized protein</fullName>
    </submittedName>
</protein>
<sequence>MSVKNTVSVPWSSSTLHVTFITKRLSLRRVEPVRPLFGLQSHETRGCYNKRHHNPSPPFAVFNAKKIAGNIPGEDPRAMIEAILEQLPLEQRQPVREDVNTSHLQSGEESAFDDTPATERIRGASVLETAKTECADAGNGTNQTDGGCRPSVYQGAIVHPAPHANLLHLEFKSAWRRLVKDLAVALLIYKDHNQEQPAEKWVIGFLGEIDCMLSHPVEAHELVVRAHRPGPDGPDAASELPNLVAGRFPCSSSGVGHAPGAQTLPNPKPEEVLQALAANAPRVESIHVAQWYTAGDNVMGDLLAALAGFGALTRLDAAAVPLFSPRPPQTRSALSGTFTRNTFSGTEMASLTALDILDSPRTSSSPGPWKQLGLSADLSDSHSDDDDTTRVLHIGKTATWAHSLSYKRHDAAVPSDIAHTRSSASVFTVTPPVCETSIWMRPMFSLGRIRLTIRLTKDNPGSIGDLAYGTDADSGVDMHDWDYEPDSENWRLVFAGPLSLKEAIVVVRRNHEYPLASRRMLRTLAACPRLESLKIRSALPAAVINQFLDGRSRFCQGRWRSGRQARSYAW</sequence>
<evidence type="ECO:0000313" key="2">
    <source>
        <dbReference type="EMBL" id="KAF6804826.1"/>
    </source>
</evidence>
<evidence type="ECO:0000313" key="3">
    <source>
        <dbReference type="Proteomes" id="UP000652219"/>
    </source>
</evidence>
<proteinExistence type="predicted"/>
<dbReference type="AlphaFoldDB" id="A0A8H6MQT2"/>
<accession>A0A8H6MQT2</accession>
<keyword evidence="3" id="KW-1185">Reference proteome</keyword>
<dbReference type="Proteomes" id="UP000652219">
    <property type="component" value="Unassembled WGS sequence"/>
</dbReference>